<evidence type="ECO:0000313" key="10">
    <source>
        <dbReference type="Proteomes" id="UP001472866"/>
    </source>
</evidence>
<evidence type="ECO:0000256" key="6">
    <source>
        <dbReference type="PIRNR" id="PIRNR016013"/>
    </source>
</evidence>
<evidence type="ECO:0000256" key="7">
    <source>
        <dbReference type="SAM" id="Phobius"/>
    </source>
</evidence>
<evidence type="ECO:0000313" key="9">
    <source>
        <dbReference type="EMBL" id="WZN59374.1"/>
    </source>
</evidence>
<comment type="subcellular location">
    <subcellularLocation>
        <location evidence="1">Membrane</location>
        <topology evidence="1">Multi-pass membrane protein</topology>
    </subcellularLocation>
</comment>
<comment type="similarity">
    <text evidence="2 6">Belongs to the RER1 family.</text>
</comment>
<evidence type="ECO:0000256" key="4">
    <source>
        <dbReference type="ARBA" id="ARBA00022989"/>
    </source>
</evidence>
<protein>
    <recommendedName>
        <fullName evidence="6">Protein RER1</fullName>
    </recommendedName>
</protein>
<accession>A0A7S3C718</accession>
<evidence type="ECO:0000256" key="5">
    <source>
        <dbReference type="ARBA" id="ARBA00023136"/>
    </source>
</evidence>
<dbReference type="EMBL" id="CP151501">
    <property type="protein sequence ID" value="WZN59374.1"/>
    <property type="molecule type" value="Genomic_DNA"/>
</dbReference>
<evidence type="ECO:0000256" key="1">
    <source>
        <dbReference type="ARBA" id="ARBA00004141"/>
    </source>
</evidence>
<organism evidence="8">
    <name type="scientific">Chloropicon roscoffensis</name>
    <dbReference type="NCBI Taxonomy" id="1461544"/>
    <lineage>
        <taxon>Eukaryota</taxon>
        <taxon>Viridiplantae</taxon>
        <taxon>Chlorophyta</taxon>
        <taxon>Chloropicophyceae</taxon>
        <taxon>Chloropicales</taxon>
        <taxon>Chloropicaceae</taxon>
        <taxon>Chloropicon</taxon>
    </lineage>
</organism>
<dbReference type="GO" id="GO:0005783">
    <property type="term" value="C:endoplasmic reticulum"/>
    <property type="evidence" value="ECO:0007669"/>
    <property type="project" value="GOC"/>
</dbReference>
<dbReference type="AlphaFoldDB" id="A0A7S3C718"/>
<evidence type="ECO:0000256" key="2">
    <source>
        <dbReference type="ARBA" id="ARBA00006070"/>
    </source>
</evidence>
<evidence type="ECO:0000313" key="8">
    <source>
        <dbReference type="EMBL" id="CAE0187997.1"/>
    </source>
</evidence>
<keyword evidence="4 7" id="KW-1133">Transmembrane helix</keyword>
<keyword evidence="3 7" id="KW-0812">Transmembrane</keyword>
<dbReference type="GO" id="GO:0006890">
    <property type="term" value="P:retrograde vesicle-mediated transport, Golgi to endoplasmic reticulum"/>
    <property type="evidence" value="ECO:0007669"/>
    <property type="project" value="TreeGrafter"/>
</dbReference>
<dbReference type="Pfam" id="PF03248">
    <property type="entry name" value="Rer1"/>
    <property type="match status" value="1"/>
</dbReference>
<name>A0A7S3C718_9CHLO</name>
<comment type="function">
    <text evidence="6">Involved in the retrieval of endoplasmic reticulum membrane proteins from the early Golgi compartment.</text>
</comment>
<dbReference type="EMBL" id="HBHZ01001342">
    <property type="protein sequence ID" value="CAE0187997.1"/>
    <property type="molecule type" value="Transcribed_RNA"/>
</dbReference>
<proteinExistence type="inferred from homology"/>
<evidence type="ECO:0000256" key="3">
    <source>
        <dbReference type="ARBA" id="ARBA00022692"/>
    </source>
</evidence>
<keyword evidence="10" id="KW-1185">Reference proteome</keyword>
<dbReference type="PIRSF" id="PIRSF016013">
    <property type="entry name" value="AtER_Rer1p"/>
    <property type="match status" value="1"/>
</dbReference>
<reference evidence="8" key="1">
    <citation type="submission" date="2021-01" db="EMBL/GenBank/DDBJ databases">
        <authorList>
            <person name="Corre E."/>
            <person name="Pelletier E."/>
            <person name="Niang G."/>
            <person name="Scheremetjew M."/>
            <person name="Finn R."/>
            <person name="Kale V."/>
            <person name="Holt S."/>
            <person name="Cochrane G."/>
            <person name="Meng A."/>
            <person name="Brown T."/>
            <person name="Cohen L."/>
        </authorList>
    </citation>
    <scope>NUCLEOTIDE SEQUENCE</scope>
    <source>
        <strain evidence="8">RCC1871</strain>
    </source>
</reference>
<dbReference type="Proteomes" id="UP001472866">
    <property type="component" value="Chromosome 01"/>
</dbReference>
<sequence length="191" mass="22187">MKKFYEDLGAEEGGLAQKARVLSSKLNQRLQVLLDKSTPKPVERWLALAALVFIYFVRVFVLRGFYIVTYGMGIYNLNLLIGFISPQIDPETEGPALPTKSDQEFKPFVRRLPEFKFWRAATKSVLIGFTMTFFPMFDLPVFWPVLLLYWVMLFTVTMKKQIKHMIKHKYVPFSFGKKKYGAAKEGSRPKK</sequence>
<reference evidence="9 10" key="2">
    <citation type="submission" date="2024-03" db="EMBL/GenBank/DDBJ databases">
        <title>Complete genome sequence of the green alga Chloropicon roscoffensis RCC1871.</title>
        <authorList>
            <person name="Lemieux C."/>
            <person name="Pombert J.-F."/>
            <person name="Otis C."/>
            <person name="Turmel M."/>
        </authorList>
    </citation>
    <scope>NUCLEOTIDE SEQUENCE [LARGE SCALE GENOMIC DNA]</scope>
    <source>
        <strain evidence="9 10">RCC1871</strain>
    </source>
</reference>
<feature type="transmembrane region" description="Helical" evidence="7">
    <location>
        <begin position="45"/>
        <end position="66"/>
    </location>
</feature>
<dbReference type="InterPro" id="IPR004932">
    <property type="entry name" value="Rer1"/>
</dbReference>
<gene>
    <name evidence="8" type="ORF">CROS1456_LOCUS1065</name>
    <name evidence="9" type="ORF">HKI87_01g09000</name>
</gene>
<dbReference type="GO" id="GO:0000139">
    <property type="term" value="C:Golgi membrane"/>
    <property type="evidence" value="ECO:0007669"/>
    <property type="project" value="TreeGrafter"/>
</dbReference>
<dbReference type="PANTHER" id="PTHR10743:SF0">
    <property type="entry name" value="PROTEIN RER1"/>
    <property type="match status" value="1"/>
</dbReference>
<feature type="transmembrane region" description="Helical" evidence="7">
    <location>
        <begin position="141"/>
        <end position="158"/>
    </location>
</feature>
<dbReference type="GO" id="GO:0006621">
    <property type="term" value="P:protein retention in ER lumen"/>
    <property type="evidence" value="ECO:0007669"/>
    <property type="project" value="TreeGrafter"/>
</dbReference>
<keyword evidence="5 6" id="KW-0472">Membrane</keyword>
<dbReference type="PANTHER" id="PTHR10743">
    <property type="entry name" value="PROTEIN RER1"/>
    <property type="match status" value="1"/>
</dbReference>